<proteinExistence type="inferred from homology"/>
<sequence length="406" mass="44820">MTEVRVPRALTIAGSDSGGGAGIQADLKTFQELGVYGMSAITAITVQNTLGVHGVYPLPPEAAAEQIEAVGSDLGVDALKTGMLFNAEIIRLVADQIQKFGWEKVVVDPVMIAKGGAELLQNEAVLAMKEHLLPLALVVTPNIPEAEVLAGMRIRTMEDRREAARRIYALGPKIVVIKGGHDEGGPDREDRDHEEARIYGISAGADREENLEKHLEEHSEEHSDKYMKEILVEHTEEQMEKHMDKHQEDHKNNHKNNHINDHINDHMEDILKEHTEKHIEVHLDVVNRSYDQARTAMHPEKYSHMNSPIFKAVGNDRDPQVIDLIYDGAAFTELSGKRVNTVHTHGTGCTFSAAIAAGLAQGMSAFDAIRSGRSFIQAAIEDGLNLGQGHGPTNHWAYQRRLGVLR</sequence>
<evidence type="ECO:0000256" key="1">
    <source>
        <dbReference type="ARBA" id="ARBA00000151"/>
    </source>
</evidence>
<dbReference type="AlphaFoldDB" id="A0A163KCG9"/>
<dbReference type="EMBL" id="LWMH01000001">
    <property type="protein sequence ID" value="KZS47133.1"/>
    <property type="molecule type" value="Genomic_DNA"/>
</dbReference>
<dbReference type="OrthoDB" id="9810880at2"/>
<accession>A0A163KCG9</accession>
<dbReference type="Proteomes" id="UP000076796">
    <property type="component" value="Unassembled WGS sequence"/>
</dbReference>
<dbReference type="FunFam" id="3.40.1190.20:FF:000003">
    <property type="entry name" value="Phosphomethylpyrimidine kinase ThiD"/>
    <property type="match status" value="1"/>
</dbReference>
<dbReference type="EC" id="2.7.1.49" evidence="5"/>
<organism evidence="17 18">
    <name type="scientific">Paenibacillus glucanolyticus</name>
    <dbReference type="NCBI Taxonomy" id="59843"/>
    <lineage>
        <taxon>Bacteria</taxon>
        <taxon>Bacillati</taxon>
        <taxon>Bacillota</taxon>
        <taxon>Bacilli</taxon>
        <taxon>Bacillales</taxon>
        <taxon>Paenibacillaceae</taxon>
        <taxon>Paenibacillus</taxon>
    </lineage>
</organism>
<keyword evidence="9" id="KW-0547">Nucleotide-binding</keyword>
<gene>
    <name evidence="17" type="ORF">AWU65_14970</name>
</gene>
<evidence type="ECO:0000256" key="3">
    <source>
        <dbReference type="ARBA" id="ARBA00004769"/>
    </source>
</evidence>
<dbReference type="CDD" id="cd01169">
    <property type="entry name" value="HMPP_kinase"/>
    <property type="match status" value="1"/>
</dbReference>
<keyword evidence="18" id="KW-1185">Reference proteome</keyword>
<comment type="similarity">
    <text evidence="4">Belongs to the ThiD family.</text>
</comment>
<evidence type="ECO:0000256" key="7">
    <source>
        <dbReference type="ARBA" id="ARBA00019161"/>
    </source>
</evidence>
<dbReference type="InterPro" id="IPR013749">
    <property type="entry name" value="PM/HMP-P_kinase-1"/>
</dbReference>
<evidence type="ECO:0000256" key="13">
    <source>
        <dbReference type="ARBA" id="ARBA00037917"/>
    </source>
</evidence>
<dbReference type="GO" id="GO:0009228">
    <property type="term" value="P:thiamine biosynthetic process"/>
    <property type="evidence" value="ECO:0007669"/>
    <property type="project" value="UniProtKB-KW"/>
</dbReference>
<feature type="domain" description="Pyridoxamine kinase/Phosphomethylpyrimidine kinase" evidence="16">
    <location>
        <begin position="16"/>
        <end position="187"/>
    </location>
</feature>
<reference evidence="17" key="1">
    <citation type="journal article" date="2016" name="Genome Announc.">
        <title>Draft genomes of two strains of Paenibacillus glucanolyticus with capability to degrade lignocellulose.</title>
        <authorList>
            <person name="Mathews S.L."/>
            <person name="Pawlak J."/>
            <person name="Grunden A.M."/>
        </authorList>
    </citation>
    <scope>NUCLEOTIDE SEQUENCE [LARGE SCALE GENOMIC DNA]</scope>
    <source>
        <strain evidence="17">SLM1</strain>
    </source>
</reference>
<keyword evidence="12" id="KW-0784">Thiamine biosynthesis</keyword>
<dbReference type="GO" id="GO:0005829">
    <property type="term" value="C:cytosol"/>
    <property type="evidence" value="ECO:0007669"/>
    <property type="project" value="TreeGrafter"/>
</dbReference>
<evidence type="ECO:0000256" key="12">
    <source>
        <dbReference type="ARBA" id="ARBA00022977"/>
    </source>
</evidence>
<dbReference type="Gene3D" id="3.40.1190.20">
    <property type="match status" value="1"/>
</dbReference>
<keyword evidence="11" id="KW-0067">ATP-binding</keyword>
<dbReference type="GO" id="GO:0008902">
    <property type="term" value="F:hydroxymethylpyrimidine kinase activity"/>
    <property type="evidence" value="ECO:0007669"/>
    <property type="project" value="UniProtKB-EC"/>
</dbReference>
<dbReference type="Pfam" id="PF08543">
    <property type="entry name" value="Phos_pyr_kin"/>
    <property type="match status" value="2"/>
</dbReference>
<dbReference type="NCBIfam" id="TIGR00097">
    <property type="entry name" value="HMP-P_kinase"/>
    <property type="match status" value="1"/>
</dbReference>
<evidence type="ECO:0000259" key="16">
    <source>
        <dbReference type="Pfam" id="PF08543"/>
    </source>
</evidence>
<evidence type="ECO:0000256" key="9">
    <source>
        <dbReference type="ARBA" id="ARBA00022741"/>
    </source>
</evidence>
<evidence type="ECO:0000256" key="6">
    <source>
        <dbReference type="ARBA" id="ARBA00012963"/>
    </source>
</evidence>
<keyword evidence="10 17" id="KW-0418">Kinase</keyword>
<protein>
    <recommendedName>
        <fullName evidence="7">Hydroxymethylpyrimidine/phosphomethylpyrimidine kinase</fullName>
        <ecNumber evidence="5">2.7.1.49</ecNumber>
        <ecNumber evidence="6">2.7.4.7</ecNumber>
    </recommendedName>
    <alternativeName>
        <fullName evidence="14">Hydroxymethylpyrimidine kinase</fullName>
    </alternativeName>
    <alternativeName>
        <fullName evidence="15">Hydroxymethylpyrimidine phosphate kinase</fullName>
    </alternativeName>
</protein>
<evidence type="ECO:0000313" key="17">
    <source>
        <dbReference type="EMBL" id="KZS47133.1"/>
    </source>
</evidence>
<evidence type="ECO:0000256" key="5">
    <source>
        <dbReference type="ARBA" id="ARBA00012135"/>
    </source>
</evidence>
<dbReference type="InterPro" id="IPR029056">
    <property type="entry name" value="Ribokinase-like"/>
</dbReference>
<evidence type="ECO:0000256" key="11">
    <source>
        <dbReference type="ARBA" id="ARBA00022840"/>
    </source>
</evidence>
<keyword evidence="8" id="KW-0808">Transferase</keyword>
<evidence type="ECO:0000256" key="15">
    <source>
        <dbReference type="ARBA" id="ARBA00043176"/>
    </source>
</evidence>
<comment type="catalytic activity">
    <reaction evidence="1">
        <text>4-amino-5-hydroxymethyl-2-methylpyrimidine + ATP = 4-amino-2-methyl-5-(phosphooxymethyl)pyrimidine + ADP + H(+)</text>
        <dbReference type="Rhea" id="RHEA:23096"/>
        <dbReference type="ChEBI" id="CHEBI:15378"/>
        <dbReference type="ChEBI" id="CHEBI:16892"/>
        <dbReference type="ChEBI" id="CHEBI:30616"/>
        <dbReference type="ChEBI" id="CHEBI:58354"/>
        <dbReference type="ChEBI" id="CHEBI:456216"/>
        <dbReference type="EC" id="2.7.1.49"/>
    </reaction>
</comment>
<dbReference type="EC" id="2.7.4.7" evidence="6"/>
<comment type="pathway">
    <text evidence="13">Cofactor biosynthesis; thiamine diphosphate biosynthesis; 4-amino-2-methyl-5-diphosphomethylpyrimidine from 5-amino-1-(5-phospho-D-ribosyl)imidazole: step 2/3.</text>
</comment>
<comment type="catalytic activity">
    <reaction evidence="2">
        <text>4-amino-2-methyl-5-(phosphooxymethyl)pyrimidine + ATP = 4-amino-2-methyl-5-(diphosphooxymethyl)pyrimidine + ADP</text>
        <dbReference type="Rhea" id="RHEA:19893"/>
        <dbReference type="ChEBI" id="CHEBI:30616"/>
        <dbReference type="ChEBI" id="CHEBI:57841"/>
        <dbReference type="ChEBI" id="CHEBI:58354"/>
        <dbReference type="ChEBI" id="CHEBI:456216"/>
        <dbReference type="EC" id="2.7.4.7"/>
    </reaction>
</comment>
<evidence type="ECO:0000313" key="18">
    <source>
        <dbReference type="Proteomes" id="UP000076796"/>
    </source>
</evidence>
<feature type="domain" description="Pyridoxamine kinase/Phosphomethylpyrimidine kinase" evidence="16">
    <location>
        <begin position="317"/>
        <end position="394"/>
    </location>
</feature>
<dbReference type="GO" id="GO:0005524">
    <property type="term" value="F:ATP binding"/>
    <property type="evidence" value="ECO:0007669"/>
    <property type="project" value="UniProtKB-KW"/>
</dbReference>
<dbReference type="SUPFAM" id="SSF53613">
    <property type="entry name" value="Ribokinase-like"/>
    <property type="match status" value="2"/>
</dbReference>
<comment type="pathway">
    <text evidence="3">Cofactor biosynthesis; thiamine diphosphate biosynthesis; 4-amino-2-methyl-5-diphosphomethylpyrimidine from 5-amino-1-(5-phospho-D-ribosyl)imidazole: step 3/3.</text>
</comment>
<dbReference type="PANTHER" id="PTHR20858">
    <property type="entry name" value="PHOSPHOMETHYLPYRIMIDINE KINASE"/>
    <property type="match status" value="1"/>
</dbReference>
<name>A0A163KCG9_9BACL</name>
<evidence type="ECO:0000256" key="14">
    <source>
        <dbReference type="ARBA" id="ARBA00042102"/>
    </source>
</evidence>
<dbReference type="STRING" id="59843.A3958_14440"/>
<dbReference type="InterPro" id="IPR004399">
    <property type="entry name" value="HMP/HMP-P_kinase_dom"/>
</dbReference>
<evidence type="ECO:0000256" key="10">
    <source>
        <dbReference type="ARBA" id="ARBA00022777"/>
    </source>
</evidence>
<comment type="caution">
    <text evidence="17">The sequence shown here is derived from an EMBL/GenBank/DDBJ whole genome shotgun (WGS) entry which is preliminary data.</text>
</comment>
<evidence type="ECO:0000256" key="2">
    <source>
        <dbReference type="ARBA" id="ARBA00000565"/>
    </source>
</evidence>
<dbReference type="GO" id="GO:0008972">
    <property type="term" value="F:phosphomethylpyrimidine kinase activity"/>
    <property type="evidence" value="ECO:0007669"/>
    <property type="project" value="UniProtKB-EC"/>
</dbReference>
<evidence type="ECO:0000256" key="4">
    <source>
        <dbReference type="ARBA" id="ARBA00009879"/>
    </source>
</evidence>
<dbReference type="PANTHER" id="PTHR20858:SF17">
    <property type="entry name" value="HYDROXYMETHYLPYRIMIDINE_PHOSPHOMETHYLPYRIMIDINE KINASE THI20-RELATED"/>
    <property type="match status" value="1"/>
</dbReference>
<evidence type="ECO:0000256" key="8">
    <source>
        <dbReference type="ARBA" id="ARBA00022679"/>
    </source>
</evidence>